<dbReference type="SUPFAM" id="SSF52540">
    <property type="entry name" value="P-loop containing nucleoside triphosphate hydrolases"/>
    <property type="match status" value="1"/>
</dbReference>
<dbReference type="Pfam" id="PF24883">
    <property type="entry name" value="NPHP3_N"/>
    <property type="match status" value="1"/>
</dbReference>
<dbReference type="InterPro" id="IPR027417">
    <property type="entry name" value="P-loop_NTPase"/>
</dbReference>
<reference evidence="4" key="2">
    <citation type="submission" date="2011-02" db="EMBL/GenBank/DDBJ databases">
        <authorList>
            <person name="MacLean D."/>
        </authorList>
    </citation>
    <scope>NUCLEOTIDE SEQUENCE</scope>
</reference>
<dbReference type="EMBL" id="FR824215">
    <property type="protein sequence ID" value="CCA22843.1"/>
    <property type="molecule type" value="Genomic_DNA"/>
</dbReference>
<protein>
    <submittedName>
        <fullName evidence="4">Uncharacterized protein AlNc14C170G7979</fullName>
    </submittedName>
</protein>
<name>F0WNF2_9STRA</name>
<dbReference type="AlphaFoldDB" id="F0WNF2"/>
<evidence type="ECO:0000256" key="1">
    <source>
        <dbReference type="ARBA" id="ARBA00022737"/>
    </source>
</evidence>
<dbReference type="InterPro" id="IPR056884">
    <property type="entry name" value="NPHP3-like_N"/>
</dbReference>
<dbReference type="PANTHER" id="PTHR10039">
    <property type="entry name" value="AMELOGENIN"/>
    <property type="match status" value="1"/>
</dbReference>
<gene>
    <name evidence="4" type="primary">AlNc14C170G7979</name>
    <name evidence="4" type="ORF">ALNC14_089860</name>
</gene>
<dbReference type="Gene3D" id="3.40.50.300">
    <property type="entry name" value="P-loop containing nucleotide triphosphate hydrolases"/>
    <property type="match status" value="1"/>
</dbReference>
<organism evidence="4">
    <name type="scientific">Albugo laibachii Nc14</name>
    <dbReference type="NCBI Taxonomy" id="890382"/>
    <lineage>
        <taxon>Eukaryota</taxon>
        <taxon>Sar</taxon>
        <taxon>Stramenopiles</taxon>
        <taxon>Oomycota</taxon>
        <taxon>Peronosporomycetes</taxon>
        <taxon>Albuginales</taxon>
        <taxon>Albuginaceae</taxon>
        <taxon>Albugo</taxon>
    </lineage>
</organism>
<feature type="coiled-coil region" evidence="2">
    <location>
        <begin position="53"/>
        <end position="87"/>
    </location>
</feature>
<evidence type="ECO:0000256" key="2">
    <source>
        <dbReference type="SAM" id="Coils"/>
    </source>
</evidence>
<accession>F0WNF2</accession>
<evidence type="ECO:0000313" key="4">
    <source>
        <dbReference type="EMBL" id="CCA22843.1"/>
    </source>
</evidence>
<proteinExistence type="predicted"/>
<keyword evidence="1" id="KW-0677">Repeat</keyword>
<feature type="domain" description="Nephrocystin 3-like N-terminal" evidence="3">
    <location>
        <begin position="220"/>
        <end position="385"/>
    </location>
</feature>
<evidence type="ECO:0000259" key="3">
    <source>
        <dbReference type="Pfam" id="PF24883"/>
    </source>
</evidence>
<keyword evidence="2" id="KW-0175">Coiled coil</keyword>
<sequence>MRSQCDTSMSLPSEVDDAIDDSFYSYNPAIDDCVQSGTVRRSYRKIKLERTESESTKNQFEAVRNEIQDMRNEIQSVRQELLEAIQSTRYDLVKEIIALQGKVTGIGNGLTKIDVKSSPTGTNENHTTANKTAFSESAEDDEIISRFITPERSTIVADCSYKSGFVTERLNTKDSSFSTSVPLDESQLSKPLDKDEFDEMFPCIDCFSDLKSNALKLARGTRVWALDRVKEWIESNFKSENDHILTIIGEGGSGKSTLAGYICQKFDAKLHAYHFCQFDRKSRSSSRDVVLSLVSQFASKNPLYKRQLTCLNLRYILKESNPLVMANKLLIEPLRAIPVSNSTRGFVLFDGIDQCLVENESNDLLDLISHITQRFPSCIGFVVTSKASPAFDAKFKSKSIIHLHERNGKFMNDSRILMENSILNFEPKHTNEACDILMRKSGGNGLYLQFTERALSHPILHGERTFLSLDVLDELPDSVDDIFFTIFEDKFGQGHQRVWKNVKPILEAIVAAAAGSHPLVGERQIKQRFQLGKEEWRMMKRSFTDIICCGTEGYRIITSSLFAWLIVENRSQHFYIDPKAGIKFLL</sequence>
<dbReference type="HOGENOM" id="CLU_021885_0_0_1"/>
<dbReference type="PANTHER" id="PTHR10039:SF15">
    <property type="entry name" value="NACHT DOMAIN-CONTAINING PROTEIN"/>
    <property type="match status" value="1"/>
</dbReference>
<reference evidence="4" key="1">
    <citation type="journal article" date="2011" name="PLoS Biol.">
        <title>Gene gain and loss during evolution of obligate parasitism in the white rust pathogen of Arabidopsis thaliana.</title>
        <authorList>
            <person name="Kemen E."/>
            <person name="Gardiner A."/>
            <person name="Schultz-Larsen T."/>
            <person name="Kemen A.C."/>
            <person name="Balmuth A.L."/>
            <person name="Robert-Seilaniantz A."/>
            <person name="Bailey K."/>
            <person name="Holub E."/>
            <person name="Studholme D.J."/>
            <person name="Maclean D."/>
            <person name="Jones J.D."/>
        </authorList>
    </citation>
    <scope>NUCLEOTIDE SEQUENCE</scope>
</reference>